<reference evidence="1 2" key="1">
    <citation type="journal article" date="2016" name="Microbes Environ.">
        <title>Phylogenetically diverse aerobic anoxygenic phototrophic bacteria isolated from epilithic biofilms in Tama river, Japan.</title>
        <authorList>
            <person name="Hirose S."/>
            <person name="Matsuura K."/>
            <person name="Haruta S."/>
        </authorList>
    </citation>
    <scope>NUCLEOTIDE SEQUENCE [LARGE SCALE GENOMIC DNA]</scope>
    <source>
        <strain evidence="1 2">S08</strain>
    </source>
</reference>
<dbReference type="Proteomes" id="UP000831327">
    <property type="component" value="Chromosome"/>
</dbReference>
<keyword evidence="2" id="KW-1185">Reference proteome</keyword>
<name>A0ABN6P6Y0_9PROT</name>
<organism evidence="1 2">
    <name type="scientific">Roseomonas fluvialis</name>
    <dbReference type="NCBI Taxonomy" id="1750527"/>
    <lineage>
        <taxon>Bacteria</taxon>
        <taxon>Pseudomonadati</taxon>
        <taxon>Pseudomonadota</taxon>
        <taxon>Alphaproteobacteria</taxon>
        <taxon>Acetobacterales</taxon>
        <taxon>Roseomonadaceae</taxon>
        <taxon>Roseomonas</taxon>
    </lineage>
</organism>
<evidence type="ECO:0000313" key="1">
    <source>
        <dbReference type="EMBL" id="BDG74467.1"/>
    </source>
</evidence>
<protein>
    <recommendedName>
        <fullName evidence="3">Anti-sigma factor NepR domain-containing protein</fullName>
    </recommendedName>
</protein>
<evidence type="ECO:0000313" key="2">
    <source>
        <dbReference type="Proteomes" id="UP000831327"/>
    </source>
</evidence>
<dbReference type="EMBL" id="AP025637">
    <property type="protein sequence ID" value="BDG74467.1"/>
    <property type="molecule type" value="Genomic_DNA"/>
</dbReference>
<accession>A0ABN6P6Y0</accession>
<sequence length="51" mass="5529">MATARIPNPTTTDPADAELDRAIREIYGEAMREPLPPELLVLVRKLAGKAG</sequence>
<dbReference type="RefSeq" id="WP_244408638.1">
    <property type="nucleotide sequence ID" value="NZ_AP025637.1"/>
</dbReference>
<proteinExistence type="predicted"/>
<evidence type="ECO:0008006" key="3">
    <source>
        <dbReference type="Google" id="ProtNLM"/>
    </source>
</evidence>
<gene>
    <name evidence="1" type="ORF">Rmf_43960</name>
</gene>